<dbReference type="GO" id="GO:0008270">
    <property type="term" value="F:zinc ion binding"/>
    <property type="evidence" value="ECO:0007669"/>
    <property type="project" value="TreeGrafter"/>
</dbReference>
<evidence type="ECO:0000256" key="1">
    <source>
        <dbReference type="ARBA" id="ARBA00006211"/>
    </source>
</evidence>
<dbReference type="PANTHER" id="PTHR30134">
    <property type="entry name" value="HYDROGENASE PROTEIN ASSEMBLY PROTEIN, NICKEL CHAPERONE"/>
    <property type="match status" value="1"/>
</dbReference>
<dbReference type="GO" id="GO:0016151">
    <property type="term" value="F:nickel cation binding"/>
    <property type="evidence" value="ECO:0007669"/>
    <property type="project" value="InterPro"/>
</dbReference>
<evidence type="ECO:0000259" key="8">
    <source>
        <dbReference type="Pfam" id="PF02492"/>
    </source>
</evidence>
<sequence>MHEISLVQGLFDQLEDLARQHKMTKVVKITMDIGPLSGVVVDSFRFGFMVLARENRLDEKEQTMCDTCGCASPNEHHDHSKKIDVRESLFSANEAIAKTNKTHFETMGAVAINLISSPGSGKTTLLEHTIDALAGEYRIGVIEGDIETERDADRIRAKGIPVVQLTTGGACHLDAAMTHRGIHRLQDEFSCDSLDLLFIENVGNLVCPTSFDLGEHHRVVLVSVPEGPDKPSKYP</sequence>
<evidence type="ECO:0000256" key="4">
    <source>
        <dbReference type="ARBA" id="ARBA00022741"/>
    </source>
</evidence>
<dbReference type="PANTHER" id="PTHR30134:SF2">
    <property type="entry name" value="HYDROGENASE MATURATION FACTOR HYPB"/>
    <property type="match status" value="1"/>
</dbReference>
<evidence type="ECO:0000256" key="6">
    <source>
        <dbReference type="ARBA" id="ARBA00022833"/>
    </source>
</evidence>
<name>A0A7R8ZWT8_9CRUS</name>
<reference evidence="9" key="1">
    <citation type="submission" date="2020-11" db="EMBL/GenBank/DDBJ databases">
        <authorList>
            <person name="Tran Van P."/>
        </authorList>
    </citation>
    <scope>NUCLEOTIDE SEQUENCE</scope>
</reference>
<organism evidence="9">
    <name type="scientific">Cyprideis torosa</name>
    <dbReference type="NCBI Taxonomy" id="163714"/>
    <lineage>
        <taxon>Eukaryota</taxon>
        <taxon>Metazoa</taxon>
        <taxon>Ecdysozoa</taxon>
        <taxon>Arthropoda</taxon>
        <taxon>Crustacea</taxon>
        <taxon>Oligostraca</taxon>
        <taxon>Ostracoda</taxon>
        <taxon>Podocopa</taxon>
        <taxon>Podocopida</taxon>
        <taxon>Cytherocopina</taxon>
        <taxon>Cytheroidea</taxon>
        <taxon>Cytherideidae</taxon>
        <taxon>Cyprideis</taxon>
    </lineage>
</organism>
<dbReference type="InterPro" id="IPR003495">
    <property type="entry name" value="CobW/HypB/UreG_nucleotide-bd"/>
</dbReference>
<dbReference type="AlphaFoldDB" id="A0A7R8ZWT8"/>
<dbReference type="Pfam" id="PF01155">
    <property type="entry name" value="HypA"/>
    <property type="match status" value="1"/>
</dbReference>
<accession>A0A7R8ZWT8</accession>
<dbReference type="GO" id="GO:0003924">
    <property type="term" value="F:GTPase activity"/>
    <property type="evidence" value="ECO:0007669"/>
    <property type="project" value="InterPro"/>
</dbReference>
<gene>
    <name evidence="9" type="ORF">CTOB1V02_LOCUS12475</name>
</gene>
<evidence type="ECO:0000256" key="2">
    <source>
        <dbReference type="ARBA" id="ARBA00022596"/>
    </source>
</evidence>
<comment type="similarity">
    <text evidence="1">Belongs to the SIMIBI class G3E GTPase family. HypB/HupM subfamily.</text>
</comment>
<dbReference type="EMBL" id="OB669396">
    <property type="protein sequence ID" value="CAD7234659.1"/>
    <property type="molecule type" value="Genomic_DNA"/>
</dbReference>
<keyword evidence="3" id="KW-0479">Metal-binding</keyword>
<dbReference type="OrthoDB" id="10063137at2759"/>
<evidence type="ECO:0000256" key="5">
    <source>
        <dbReference type="ARBA" id="ARBA00022801"/>
    </source>
</evidence>
<evidence type="ECO:0000256" key="7">
    <source>
        <dbReference type="ARBA" id="ARBA00023134"/>
    </source>
</evidence>
<dbReference type="SUPFAM" id="SSF52540">
    <property type="entry name" value="P-loop containing nucleoside triphosphate hydrolases"/>
    <property type="match status" value="1"/>
</dbReference>
<dbReference type="Gene3D" id="3.40.50.300">
    <property type="entry name" value="P-loop containing nucleotide triphosphate hydrolases"/>
    <property type="match status" value="1"/>
</dbReference>
<keyword evidence="6" id="KW-0862">Zinc</keyword>
<feature type="domain" description="CobW/HypB/UreG nucleotide-binding" evidence="8">
    <location>
        <begin position="112"/>
        <end position="211"/>
    </location>
</feature>
<keyword evidence="4" id="KW-0547">Nucleotide-binding</keyword>
<dbReference type="Pfam" id="PF02492">
    <property type="entry name" value="cobW"/>
    <property type="match status" value="1"/>
</dbReference>
<feature type="non-terminal residue" evidence="9">
    <location>
        <position position="1"/>
    </location>
</feature>
<dbReference type="InterPro" id="IPR000688">
    <property type="entry name" value="HypA/HybF"/>
</dbReference>
<evidence type="ECO:0000313" key="9">
    <source>
        <dbReference type="EMBL" id="CAD7234659.1"/>
    </source>
</evidence>
<keyword evidence="7" id="KW-0342">GTP-binding</keyword>
<proteinExistence type="inferred from homology"/>
<dbReference type="InterPro" id="IPR027417">
    <property type="entry name" value="P-loop_NTPase"/>
</dbReference>
<keyword evidence="5" id="KW-0378">Hydrolase</keyword>
<dbReference type="InterPro" id="IPR004392">
    <property type="entry name" value="Hyd_mat_HypB"/>
</dbReference>
<dbReference type="NCBIfam" id="TIGR00073">
    <property type="entry name" value="hypB"/>
    <property type="match status" value="1"/>
</dbReference>
<keyword evidence="2" id="KW-0533">Nickel</keyword>
<dbReference type="GO" id="GO:0051604">
    <property type="term" value="P:protein maturation"/>
    <property type="evidence" value="ECO:0007669"/>
    <property type="project" value="InterPro"/>
</dbReference>
<dbReference type="GO" id="GO:0005525">
    <property type="term" value="F:GTP binding"/>
    <property type="evidence" value="ECO:0007669"/>
    <property type="project" value="UniProtKB-KW"/>
</dbReference>
<evidence type="ECO:0000256" key="3">
    <source>
        <dbReference type="ARBA" id="ARBA00022723"/>
    </source>
</evidence>
<dbReference type="Gene3D" id="3.30.2320.50">
    <property type="match status" value="1"/>
</dbReference>
<protein>
    <recommendedName>
        <fullName evidence="8">CobW/HypB/UreG nucleotide-binding domain-containing protein</fullName>
    </recommendedName>
</protein>